<dbReference type="Pfam" id="PF02852">
    <property type="entry name" value="Pyr_redox_dim"/>
    <property type="match status" value="1"/>
</dbReference>
<dbReference type="Pfam" id="PF07992">
    <property type="entry name" value="Pyr_redox_2"/>
    <property type="match status" value="1"/>
</dbReference>
<name>A0ABQ3V7B9_9CHLR</name>
<dbReference type="PRINTS" id="PR00368">
    <property type="entry name" value="FADPNR"/>
</dbReference>
<evidence type="ECO:0000256" key="1">
    <source>
        <dbReference type="ARBA" id="ARBA00001974"/>
    </source>
</evidence>
<evidence type="ECO:0000259" key="5">
    <source>
        <dbReference type="Pfam" id="PF02852"/>
    </source>
</evidence>
<dbReference type="PIRSF" id="PIRSF000350">
    <property type="entry name" value="Mercury_reductase_MerA"/>
    <property type="match status" value="1"/>
</dbReference>
<evidence type="ECO:0000256" key="4">
    <source>
        <dbReference type="ARBA" id="ARBA00022827"/>
    </source>
</evidence>
<dbReference type="InterPro" id="IPR023753">
    <property type="entry name" value="FAD/NAD-binding_dom"/>
</dbReference>
<dbReference type="PANTHER" id="PTHR43014:SF2">
    <property type="entry name" value="MERCURIC REDUCTASE"/>
    <property type="match status" value="1"/>
</dbReference>
<feature type="domain" description="FAD/NAD(P)-binding" evidence="6">
    <location>
        <begin position="6"/>
        <end position="328"/>
    </location>
</feature>
<dbReference type="Proteomes" id="UP000654345">
    <property type="component" value="Unassembled WGS sequence"/>
</dbReference>
<proteinExistence type="inferred from homology"/>
<dbReference type="PRINTS" id="PR00411">
    <property type="entry name" value="PNDRDTASEI"/>
</dbReference>
<dbReference type="InterPro" id="IPR004099">
    <property type="entry name" value="Pyr_nucl-diS_OxRdtase_dimer"/>
</dbReference>
<evidence type="ECO:0000256" key="3">
    <source>
        <dbReference type="ARBA" id="ARBA00022630"/>
    </source>
</evidence>
<dbReference type="PANTHER" id="PTHR43014">
    <property type="entry name" value="MERCURIC REDUCTASE"/>
    <property type="match status" value="1"/>
</dbReference>
<keyword evidence="4" id="KW-0274">FAD</keyword>
<keyword evidence="3" id="KW-0285">Flavoprotein</keyword>
<reference evidence="7 8" key="1">
    <citation type="journal article" date="2021" name="Int. J. Syst. Evol. Microbiol.">
        <title>Reticulibacter mediterranei gen. nov., sp. nov., within the new family Reticulibacteraceae fam. nov., and Ktedonospora formicarum gen. nov., sp. nov., Ktedonobacter robiniae sp. nov., Dictyobacter formicarum sp. nov. and Dictyobacter arantiisoli sp. nov., belonging to the class Ktedonobacteria.</title>
        <authorList>
            <person name="Yabe S."/>
            <person name="Zheng Y."/>
            <person name="Wang C.M."/>
            <person name="Sakai Y."/>
            <person name="Abe K."/>
            <person name="Yokota A."/>
            <person name="Donadio S."/>
            <person name="Cavaletti L."/>
            <person name="Monciardini P."/>
        </authorList>
    </citation>
    <scope>NUCLEOTIDE SEQUENCE [LARGE SCALE GENOMIC DNA]</scope>
    <source>
        <strain evidence="7 8">SOSP1-30</strain>
    </source>
</reference>
<evidence type="ECO:0000259" key="6">
    <source>
        <dbReference type="Pfam" id="PF07992"/>
    </source>
</evidence>
<sequence length="465" mass="50728">MTSTHYDVIVIGASKGGRFFPIDFAKAGRKVALIERDQIGGVCVNFGCTPTKTMVASARLAYQARRGAEYGVHAGPISVDLRTVRQRKQGIVEGVRNSHESRLTALQGRGLDLLMGEAHFIAPKTLEISLKDGETREITAPLIFIDTGDRPAQLTIKGAERIPVLNSTTIMELDTLPEHLLITGGGYIGLEFGQMFRRFGSQVTIIQPRPRLLMNEDEDVSNEITKMFREEGITVLTETMPQQIEPLDGGRMRLTVRTPQGEQQITGSHLLAATGRVPNTEALAPEAAGIHLDQEGYIQVNERLETNVPGIYALGDVKGGPAFTHVSLDDFRIVRTNLLEQGNASTRGRLVPHTIFIDPQLGRVGLTENQARKQGRNIRVAKLPMNAVSRAVETGETRGFMKAIVDADTQQILGCAILGAEGGEIMTIIQVAMMGKLPYTTLRDGIFTHPTLAEGLKALFMTLDS</sequence>
<dbReference type="Gene3D" id="3.50.50.60">
    <property type="entry name" value="FAD/NAD(P)-binding domain"/>
    <property type="match status" value="2"/>
</dbReference>
<dbReference type="RefSeq" id="WP_201376839.1">
    <property type="nucleotide sequence ID" value="NZ_BNJG01000006.1"/>
</dbReference>
<dbReference type="SUPFAM" id="SSF55424">
    <property type="entry name" value="FAD/NAD-linked reductases, dimerisation (C-terminal) domain"/>
    <property type="match status" value="1"/>
</dbReference>
<dbReference type="EMBL" id="BNJG01000006">
    <property type="protein sequence ID" value="GHO60813.1"/>
    <property type="molecule type" value="Genomic_DNA"/>
</dbReference>
<organism evidence="7 8">
    <name type="scientific">Ktedonobacter robiniae</name>
    <dbReference type="NCBI Taxonomy" id="2778365"/>
    <lineage>
        <taxon>Bacteria</taxon>
        <taxon>Bacillati</taxon>
        <taxon>Chloroflexota</taxon>
        <taxon>Ktedonobacteria</taxon>
        <taxon>Ktedonobacterales</taxon>
        <taxon>Ktedonobacteraceae</taxon>
        <taxon>Ktedonobacter</taxon>
    </lineage>
</organism>
<dbReference type="InterPro" id="IPR001100">
    <property type="entry name" value="Pyr_nuc-diS_OxRdtase"/>
</dbReference>
<feature type="domain" description="Pyridine nucleotide-disulphide oxidoreductase dimerisation" evidence="5">
    <location>
        <begin position="351"/>
        <end position="457"/>
    </location>
</feature>
<comment type="cofactor">
    <cofactor evidence="1">
        <name>FAD</name>
        <dbReference type="ChEBI" id="CHEBI:57692"/>
    </cofactor>
</comment>
<protein>
    <submittedName>
        <fullName evidence="7">Mercuric reductase</fullName>
    </submittedName>
</protein>
<evidence type="ECO:0000313" key="8">
    <source>
        <dbReference type="Proteomes" id="UP000654345"/>
    </source>
</evidence>
<dbReference type="Gene3D" id="3.30.390.30">
    <property type="match status" value="1"/>
</dbReference>
<comment type="caution">
    <text evidence="7">The sequence shown here is derived from an EMBL/GenBank/DDBJ whole genome shotgun (WGS) entry which is preliminary data.</text>
</comment>
<evidence type="ECO:0000256" key="2">
    <source>
        <dbReference type="ARBA" id="ARBA00007532"/>
    </source>
</evidence>
<keyword evidence="8" id="KW-1185">Reference proteome</keyword>
<dbReference type="InterPro" id="IPR036188">
    <property type="entry name" value="FAD/NAD-bd_sf"/>
</dbReference>
<dbReference type="SUPFAM" id="SSF51905">
    <property type="entry name" value="FAD/NAD(P)-binding domain"/>
    <property type="match status" value="1"/>
</dbReference>
<gene>
    <name evidence="7" type="ORF">KSB_92880</name>
</gene>
<evidence type="ECO:0000313" key="7">
    <source>
        <dbReference type="EMBL" id="GHO60813.1"/>
    </source>
</evidence>
<dbReference type="InterPro" id="IPR016156">
    <property type="entry name" value="FAD/NAD-linked_Rdtase_dimer_sf"/>
</dbReference>
<comment type="similarity">
    <text evidence="2">Belongs to the class-I pyridine nucleotide-disulfide oxidoreductase family.</text>
</comment>
<accession>A0ABQ3V7B9</accession>